<dbReference type="Proteomes" id="UP001163064">
    <property type="component" value="Unassembled WGS sequence"/>
</dbReference>
<dbReference type="RefSeq" id="WP_266603253.1">
    <property type="nucleotide sequence ID" value="NZ_JAPHNL010000283.1"/>
</dbReference>
<dbReference type="EMBL" id="JAPHNL010000283">
    <property type="protein sequence ID" value="MCX3062816.1"/>
    <property type="molecule type" value="Genomic_DNA"/>
</dbReference>
<protein>
    <recommendedName>
        <fullName evidence="4">Lipoprotein</fullName>
    </recommendedName>
</protein>
<feature type="chain" id="PRO_5045799965" description="Lipoprotein" evidence="1">
    <location>
        <begin position="22"/>
        <end position="162"/>
    </location>
</feature>
<evidence type="ECO:0008006" key="4">
    <source>
        <dbReference type="Google" id="ProtNLM"/>
    </source>
</evidence>
<reference evidence="2" key="1">
    <citation type="submission" date="2022-10" db="EMBL/GenBank/DDBJ databases">
        <title>Streptomyces beihaiensis sp. nov., a chitin degrading actinobacterium, isolated from shrimp pond soil.</title>
        <authorList>
            <person name="Xie J."/>
            <person name="Shen N."/>
        </authorList>
    </citation>
    <scope>NUCLEOTIDE SEQUENCE</scope>
    <source>
        <strain evidence="2">GXMU-J5</strain>
    </source>
</reference>
<gene>
    <name evidence="2" type="ORF">OFY01_24270</name>
</gene>
<evidence type="ECO:0000313" key="3">
    <source>
        <dbReference type="Proteomes" id="UP001163064"/>
    </source>
</evidence>
<evidence type="ECO:0000256" key="1">
    <source>
        <dbReference type="SAM" id="SignalP"/>
    </source>
</evidence>
<name>A0ABT3U0H4_9ACTN</name>
<comment type="caution">
    <text evidence="2">The sequence shown here is derived from an EMBL/GenBank/DDBJ whole genome shotgun (WGS) entry which is preliminary data.</text>
</comment>
<keyword evidence="1" id="KW-0732">Signal</keyword>
<sequence>MVRRGIRVVAAAALTATVALGEAGCSDGSGTSPSGAASKAASFASSAASKGAAVAASATAEAKRRLDAFKGRADAKGDVKTGAVKKDADGRATTEVTATNGTAATASYAVEVDFRDSGGNLLDAVVVTVDGVEAGASKKATARSNRALGGHVTADVARALRN</sequence>
<feature type="signal peptide" evidence="1">
    <location>
        <begin position="1"/>
        <end position="21"/>
    </location>
</feature>
<proteinExistence type="predicted"/>
<evidence type="ECO:0000313" key="2">
    <source>
        <dbReference type="EMBL" id="MCX3062816.1"/>
    </source>
</evidence>
<accession>A0ABT3U0H4</accession>
<organism evidence="2 3">
    <name type="scientific">Streptomyces beihaiensis</name>
    <dbReference type="NCBI Taxonomy" id="2984495"/>
    <lineage>
        <taxon>Bacteria</taxon>
        <taxon>Bacillati</taxon>
        <taxon>Actinomycetota</taxon>
        <taxon>Actinomycetes</taxon>
        <taxon>Kitasatosporales</taxon>
        <taxon>Streptomycetaceae</taxon>
        <taxon>Streptomyces</taxon>
    </lineage>
</organism>
<keyword evidence="3" id="KW-1185">Reference proteome</keyword>